<dbReference type="Gene3D" id="3.90.78.10">
    <property type="entry name" value="UDP-N-acetylenolpyruvoylglucosamine reductase, C-terminal domain"/>
    <property type="match status" value="1"/>
</dbReference>
<evidence type="ECO:0000256" key="19">
    <source>
        <dbReference type="ARBA" id="ARBA00048914"/>
    </source>
</evidence>
<dbReference type="GO" id="GO:0008762">
    <property type="term" value="F:UDP-N-acetylmuramate dehydrogenase activity"/>
    <property type="evidence" value="ECO:0007669"/>
    <property type="project" value="UniProtKB-EC"/>
</dbReference>
<keyword evidence="11 20" id="KW-0274">FAD</keyword>
<evidence type="ECO:0000256" key="5">
    <source>
        <dbReference type="ARBA" id="ARBA00010485"/>
    </source>
</evidence>
<keyword evidence="9 20" id="KW-0132">Cell division</keyword>
<evidence type="ECO:0000259" key="21">
    <source>
        <dbReference type="PROSITE" id="PS51387"/>
    </source>
</evidence>
<comment type="cofactor">
    <cofactor evidence="1 20">
        <name>FAD</name>
        <dbReference type="ChEBI" id="CHEBI:57692"/>
    </cofactor>
</comment>
<dbReference type="SUPFAM" id="SSF56194">
    <property type="entry name" value="Uridine diphospho-N-Acetylenolpyruvylglucosamine reductase, MurB, C-terminal domain"/>
    <property type="match status" value="1"/>
</dbReference>
<evidence type="ECO:0000256" key="12">
    <source>
        <dbReference type="ARBA" id="ARBA00022857"/>
    </source>
</evidence>
<evidence type="ECO:0000256" key="10">
    <source>
        <dbReference type="ARBA" id="ARBA00022630"/>
    </source>
</evidence>
<dbReference type="NCBIfam" id="TIGR00179">
    <property type="entry name" value="murB"/>
    <property type="match status" value="1"/>
</dbReference>
<evidence type="ECO:0000256" key="11">
    <source>
        <dbReference type="ARBA" id="ARBA00022827"/>
    </source>
</evidence>
<keyword evidence="23" id="KW-1185">Reference proteome</keyword>
<dbReference type="NCBIfam" id="NF000755">
    <property type="entry name" value="PRK00046.1"/>
    <property type="match status" value="1"/>
</dbReference>
<keyword evidence="12 20" id="KW-0521">NADP</keyword>
<accession>A0ABV8CNC2</accession>
<dbReference type="InterPro" id="IPR006094">
    <property type="entry name" value="Oxid_FAD_bind_N"/>
</dbReference>
<dbReference type="InterPro" id="IPR003170">
    <property type="entry name" value="MurB"/>
</dbReference>
<dbReference type="Proteomes" id="UP001595692">
    <property type="component" value="Unassembled WGS sequence"/>
</dbReference>
<evidence type="ECO:0000256" key="13">
    <source>
        <dbReference type="ARBA" id="ARBA00022960"/>
    </source>
</evidence>
<dbReference type="Pfam" id="PF02873">
    <property type="entry name" value="MurB_C"/>
    <property type="match status" value="1"/>
</dbReference>
<dbReference type="InterPro" id="IPR036318">
    <property type="entry name" value="FAD-bd_PCMH-like_sf"/>
</dbReference>
<feature type="active site" evidence="20">
    <location>
        <position position="165"/>
    </location>
</feature>
<evidence type="ECO:0000313" key="23">
    <source>
        <dbReference type="Proteomes" id="UP001595692"/>
    </source>
</evidence>
<dbReference type="PANTHER" id="PTHR21071:SF4">
    <property type="entry name" value="UDP-N-ACETYLENOLPYRUVOYLGLUCOSAMINE REDUCTASE"/>
    <property type="match status" value="1"/>
</dbReference>
<dbReference type="InterPro" id="IPR016167">
    <property type="entry name" value="FAD-bd_PCMH_sub1"/>
</dbReference>
<dbReference type="InterPro" id="IPR036635">
    <property type="entry name" value="MurB_C_sf"/>
</dbReference>
<evidence type="ECO:0000256" key="3">
    <source>
        <dbReference type="ARBA" id="ARBA00004496"/>
    </source>
</evidence>
<dbReference type="InterPro" id="IPR011601">
    <property type="entry name" value="MurB_C"/>
</dbReference>
<comment type="pathway">
    <text evidence="4 20">Cell wall biogenesis; peptidoglycan biosynthesis.</text>
</comment>
<dbReference type="PROSITE" id="PS51387">
    <property type="entry name" value="FAD_PCMH"/>
    <property type="match status" value="1"/>
</dbReference>
<keyword evidence="16 20" id="KW-0131">Cell cycle</keyword>
<feature type="active site" description="Proton donor" evidence="20">
    <location>
        <position position="234"/>
    </location>
</feature>
<evidence type="ECO:0000256" key="16">
    <source>
        <dbReference type="ARBA" id="ARBA00023306"/>
    </source>
</evidence>
<organism evidence="22 23">
    <name type="scientific">Pseudaeromonas sharmana</name>
    <dbReference type="NCBI Taxonomy" id="328412"/>
    <lineage>
        <taxon>Bacteria</taxon>
        <taxon>Pseudomonadati</taxon>
        <taxon>Pseudomonadota</taxon>
        <taxon>Gammaproteobacteria</taxon>
        <taxon>Aeromonadales</taxon>
        <taxon>Aeromonadaceae</taxon>
        <taxon>Pseudaeromonas</taxon>
    </lineage>
</organism>
<comment type="caution">
    <text evidence="22">The sequence shown here is derived from an EMBL/GenBank/DDBJ whole genome shotgun (WGS) entry which is preliminary data.</text>
</comment>
<evidence type="ECO:0000256" key="2">
    <source>
        <dbReference type="ARBA" id="ARBA00003921"/>
    </source>
</evidence>
<evidence type="ECO:0000256" key="6">
    <source>
        <dbReference type="ARBA" id="ARBA00012518"/>
    </source>
</evidence>
<dbReference type="RefSeq" id="WP_377152117.1">
    <property type="nucleotide sequence ID" value="NZ_JBHSAF010000012.1"/>
</dbReference>
<dbReference type="Gene3D" id="3.30.43.10">
    <property type="entry name" value="Uridine Diphospho-n-acetylenolpyruvylglucosamine Reductase, domain 2"/>
    <property type="match status" value="1"/>
</dbReference>
<keyword evidence="14 20" id="KW-0573">Peptidoglycan synthesis</keyword>
<evidence type="ECO:0000256" key="18">
    <source>
        <dbReference type="ARBA" id="ARBA00031026"/>
    </source>
</evidence>
<dbReference type="EMBL" id="JBHSAF010000012">
    <property type="protein sequence ID" value="MFC3913717.1"/>
    <property type="molecule type" value="Genomic_DNA"/>
</dbReference>
<comment type="subcellular location">
    <subcellularLocation>
        <location evidence="3 20">Cytoplasm</location>
    </subcellularLocation>
</comment>
<comment type="function">
    <text evidence="2 20">Cell wall formation.</text>
</comment>
<evidence type="ECO:0000256" key="7">
    <source>
        <dbReference type="ARBA" id="ARBA00015188"/>
    </source>
</evidence>
<keyword evidence="10 20" id="KW-0285">Flavoprotein</keyword>
<keyword evidence="13 20" id="KW-0133">Cell shape</keyword>
<name>A0ABV8CNC2_9GAMM</name>
<keyword evidence="8 20" id="KW-0963">Cytoplasm</keyword>
<evidence type="ECO:0000313" key="22">
    <source>
        <dbReference type="EMBL" id="MFC3913717.1"/>
    </source>
</evidence>
<reference evidence="23" key="1">
    <citation type="journal article" date="2019" name="Int. J. Syst. Evol. Microbiol.">
        <title>The Global Catalogue of Microorganisms (GCM) 10K type strain sequencing project: providing services to taxonomists for standard genome sequencing and annotation.</title>
        <authorList>
            <consortium name="The Broad Institute Genomics Platform"/>
            <consortium name="The Broad Institute Genome Sequencing Center for Infectious Disease"/>
            <person name="Wu L."/>
            <person name="Ma J."/>
        </authorList>
    </citation>
    <scope>NUCLEOTIDE SEQUENCE [LARGE SCALE GENOMIC DNA]</scope>
    <source>
        <strain evidence="23">CCUG 54939</strain>
    </source>
</reference>
<evidence type="ECO:0000256" key="14">
    <source>
        <dbReference type="ARBA" id="ARBA00022984"/>
    </source>
</evidence>
<feature type="active site" evidence="20">
    <location>
        <position position="330"/>
    </location>
</feature>
<evidence type="ECO:0000256" key="15">
    <source>
        <dbReference type="ARBA" id="ARBA00023002"/>
    </source>
</evidence>
<gene>
    <name evidence="20 22" type="primary">murB</name>
    <name evidence="22" type="ORF">ACFOSS_09595</name>
</gene>
<dbReference type="SUPFAM" id="SSF56176">
    <property type="entry name" value="FAD-binding/transporter-associated domain-like"/>
    <property type="match status" value="1"/>
</dbReference>
<dbReference type="InterPro" id="IPR016166">
    <property type="entry name" value="FAD-bd_PCMH"/>
</dbReference>
<dbReference type="HAMAP" id="MF_00037">
    <property type="entry name" value="MurB"/>
    <property type="match status" value="1"/>
</dbReference>
<evidence type="ECO:0000256" key="8">
    <source>
        <dbReference type="ARBA" id="ARBA00022490"/>
    </source>
</evidence>
<sequence length="347" mass="38107">MAMTPQARFDLHSYNTFGLMATADWGMAFNSLEQLQAIIQDQRWANMPRLVLGGGSNVLFTADYAGLVLLNRLQGIAIEECDTGWCLQVAAGESWPGLVEETLRRQIPGLENLALIPGTVGAAPVQNIGAYGVELCQYCCHVDALELASGTVVRIPAAECGFGYRESHFKHQWRHSHIIIGVGLFLPKAWQPQIGYGPLRELGDNPSAVQIYQTVCRVRREKLPQPEEFGNAGSFFKNPTVTPDIAARLARHYPSMPQFPQSDGRVKLAAGWLIDQAGLKGYTVGRASVHQQQALVLINLGGASAQDVIQLATTVRERVLTQFAIELEPEVRFIGRTGDTSLREISR</sequence>
<dbReference type="EC" id="1.3.1.98" evidence="6 20"/>
<protein>
    <recommendedName>
        <fullName evidence="7 20">UDP-N-acetylenolpyruvoylglucosamine reductase</fullName>
        <ecNumber evidence="6 20">1.3.1.98</ecNumber>
    </recommendedName>
    <alternativeName>
        <fullName evidence="18 20">UDP-N-acetylmuramate dehydrogenase</fullName>
    </alternativeName>
</protein>
<evidence type="ECO:0000256" key="4">
    <source>
        <dbReference type="ARBA" id="ARBA00004752"/>
    </source>
</evidence>
<evidence type="ECO:0000256" key="1">
    <source>
        <dbReference type="ARBA" id="ARBA00001974"/>
    </source>
</evidence>
<dbReference type="PANTHER" id="PTHR21071">
    <property type="entry name" value="UDP-N-ACETYLENOLPYRUVOYLGLUCOSAMINE REDUCTASE"/>
    <property type="match status" value="1"/>
</dbReference>
<dbReference type="Pfam" id="PF01565">
    <property type="entry name" value="FAD_binding_4"/>
    <property type="match status" value="1"/>
</dbReference>
<proteinExistence type="inferred from homology"/>
<comment type="catalytic activity">
    <reaction evidence="19 20">
        <text>UDP-N-acetyl-alpha-D-muramate + NADP(+) = UDP-N-acetyl-3-O-(1-carboxyvinyl)-alpha-D-glucosamine + NADPH + H(+)</text>
        <dbReference type="Rhea" id="RHEA:12248"/>
        <dbReference type="ChEBI" id="CHEBI:15378"/>
        <dbReference type="ChEBI" id="CHEBI:57783"/>
        <dbReference type="ChEBI" id="CHEBI:58349"/>
        <dbReference type="ChEBI" id="CHEBI:68483"/>
        <dbReference type="ChEBI" id="CHEBI:70757"/>
        <dbReference type="EC" id="1.3.1.98"/>
    </reaction>
</comment>
<evidence type="ECO:0000256" key="20">
    <source>
        <dbReference type="HAMAP-Rule" id="MF_00037"/>
    </source>
</evidence>
<dbReference type="Gene3D" id="3.30.465.10">
    <property type="match status" value="1"/>
</dbReference>
<comment type="similarity">
    <text evidence="5 20">Belongs to the MurB family.</text>
</comment>
<evidence type="ECO:0000256" key="17">
    <source>
        <dbReference type="ARBA" id="ARBA00023316"/>
    </source>
</evidence>
<keyword evidence="15 20" id="KW-0560">Oxidoreductase</keyword>
<evidence type="ECO:0000256" key="9">
    <source>
        <dbReference type="ARBA" id="ARBA00022618"/>
    </source>
</evidence>
<dbReference type="InterPro" id="IPR016169">
    <property type="entry name" value="FAD-bd_PCMH_sub2"/>
</dbReference>
<keyword evidence="17 20" id="KW-0961">Cell wall biogenesis/degradation</keyword>
<feature type="domain" description="FAD-binding PCMH-type" evidence="21">
    <location>
        <begin position="18"/>
        <end position="189"/>
    </location>
</feature>